<organism evidence="1 2">
    <name type="scientific">Mucilaginibacter angelicae</name>
    <dbReference type="NCBI Taxonomy" id="869718"/>
    <lineage>
        <taxon>Bacteria</taxon>
        <taxon>Pseudomonadati</taxon>
        <taxon>Bacteroidota</taxon>
        <taxon>Sphingobacteriia</taxon>
        <taxon>Sphingobacteriales</taxon>
        <taxon>Sphingobacteriaceae</taxon>
        <taxon>Mucilaginibacter</taxon>
    </lineage>
</organism>
<name>A0ABV6L508_9SPHI</name>
<dbReference type="EMBL" id="JBHLTS010000021">
    <property type="protein sequence ID" value="MFC0514516.1"/>
    <property type="molecule type" value="Genomic_DNA"/>
</dbReference>
<evidence type="ECO:0000313" key="1">
    <source>
        <dbReference type="EMBL" id="MFC0514516.1"/>
    </source>
</evidence>
<proteinExistence type="predicted"/>
<evidence type="ECO:0000313" key="2">
    <source>
        <dbReference type="Proteomes" id="UP001589828"/>
    </source>
</evidence>
<protein>
    <submittedName>
        <fullName evidence="1">Uncharacterized protein</fullName>
    </submittedName>
</protein>
<sequence>MSKNKNIKSTYIQKNGTGTFPQAGKAGDTCWGKGSVAPGVEPALIITRHQSI</sequence>
<comment type="caution">
    <text evidence="1">The sequence shown here is derived from an EMBL/GenBank/DDBJ whole genome shotgun (WGS) entry which is preliminary data.</text>
</comment>
<accession>A0ABV6L508</accession>
<reference evidence="1 2" key="1">
    <citation type="submission" date="2024-09" db="EMBL/GenBank/DDBJ databases">
        <authorList>
            <person name="Sun Q."/>
            <person name="Mori K."/>
        </authorList>
    </citation>
    <scope>NUCLEOTIDE SEQUENCE [LARGE SCALE GENOMIC DNA]</scope>
    <source>
        <strain evidence="1 2">NCAIM B.02415</strain>
    </source>
</reference>
<dbReference type="RefSeq" id="WP_377022364.1">
    <property type="nucleotide sequence ID" value="NZ_JBHLTS010000021.1"/>
</dbReference>
<keyword evidence="2" id="KW-1185">Reference proteome</keyword>
<gene>
    <name evidence="1" type="ORF">ACFFGT_09900</name>
</gene>
<dbReference type="Proteomes" id="UP001589828">
    <property type="component" value="Unassembled WGS sequence"/>
</dbReference>